<feature type="signal peptide" evidence="5">
    <location>
        <begin position="1"/>
        <end position="17"/>
    </location>
</feature>
<keyword evidence="7" id="KW-1185">Reference proteome</keyword>
<evidence type="ECO:0000313" key="7">
    <source>
        <dbReference type="Proteomes" id="UP000665043"/>
    </source>
</evidence>
<gene>
    <name evidence="6" type="ORF">ERJ70_13565</name>
</gene>
<evidence type="ECO:0000256" key="1">
    <source>
        <dbReference type="ARBA" id="ARBA00022448"/>
    </source>
</evidence>
<evidence type="ECO:0000313" key="6">
    <source>
        <dbReference type="EMBL" id="QTN01539.1"/>
    </source>
</evidence>
<protein>
    <submittedName>
        <fullName evidence="6">Zinc ABC transporter solute-binding protein</fullName>
    </submittedName>
</protein>
<feature type="chain" id="PRO_5046366218" evidence="5">
    <location>
        <begin position="18"/>
        <end position="316"/>
    </location>
</feature>
<proteinExistence type="inferred from homology"/>
<dbReference type="InterPro" id="IPR006127">
    <property type="entry name" value="ZnuA-like"/>
</dbReference>
<keyword evidence="2 5" id="KW-0732">Signal</keyword>
<dbReference type="PRINTS" id="PR00691">
    <property type="entry name" value="ADHESINB"/>
</dbReference>
<dbReference type="InterPro" id="IPR050492">
    <property type="entry name" value="Bact_metal-bind_prot9"/>
</dbReference>
<evidence type="ECO:0000256" key="4">
    <source>
        <dbReference type="SAM" id="MobiDB-lite"/>
    </source>
</evidence>
<dbReference type="PANTHER" id="PTHR42953">
    <property type="entry name" value="HIGH-AFFINITY ZINC UPTAKE SYSTEM PROTEIN ZNUA-RELATED"/>
    <property type="match status" value="1"/>
</dbReference>
<dbReference type="InterPro" id="IPR006129">
    <property type="entry name" value="AdhesinB"/>
</dbReference>
<dbReference type="Pfam" id="PF01297">
    <property type="entry name" value="ZnuA"/>
    <property type="match status" value="1"/>
</dbReference>
<dbReference type="PANTHER" id="PTHR42953:SF8">
    <property type="entry name" value="ZINT DOMAIN-CONTAINING PROTEIN"/>
    <property type="match status" value="1"/>
</dbReference>
<comment type="similarity">
    <text evidence="3">Belongs to the bacterial solute-binding protein 9 family.</text>
</comment>
<dbReference type="Proteomes" id="UP000665043">
    <property type="component" value="Chromosome"/>
</dbReference>
<dbReference type="PRINTS" id="PR00690">
    <property type="entry name" value="ADHESNFAMILY"/>
</dbReference>
<keyword evidence="1 3" id="KW-0813">Transport</keyword>
<organism evidence="6 7">
    <name type="scientific">Sediminibacillus dalangtanensis</name>
    <dbReference type="NCBI Taxonomy" id="2729421"/>
    <lineage>
        <taxon>Bacteria</taxon>
        <taxon>Bacillati</taxon>
        <taxon>Bacillota</taxon>
        <taxon>Bacilli</taxon>
        <taxon>Bacillales</taxon>
        <taxon>Bacillaceae</taxon>
        <taxon>Sediminibacillus</taxon>
    </lineage>
</organism>
<evidence type="ECO:0000256" key="5">
    <source>
        <dbReference type="SAM" id="SignalP"/>
    </source>
</evidence>
<accession>A0ABX7VY64</accession>
<evidence type="ECO:0000256" key="3">
    <source>
        <dbReference type="RuleBase" id="RU003512"/>
    </source>
</evidence>
<evidence type="ECO:0000256" key="2">
    <source>
        <dbReference type="ARBA" id="ARBA00022729"/>
    </source>
</evidence>
<feature type="region of interest" description="Disordered" evidence="4">
    <location>
        <begin position="122"/>
        <end position="146"/>
    </location>
</feature>
<dbReference type="SUPFAM" id="SSF53807">
    <property type="entry name" value="Helical backbone' metal receptor"/>
    <property type="match status" value="1"/>
</dbReference>
<dbReference type="EMBL" id="CP046956">
    <property type="protein sequence ID" value="QTN01539.1"/>
    <property type="molecule type" value="Genomic_DNA"/>
</dbReference>
<sequence>MKWKVLLLLLFSGILLQAGCSPSSGQNEQKTEPTIYTTVYPIQYIMERLAGDFVEVTTIYPPGADAHSYEPTAKTMTDIAKGDAFVYLGEELETFSSTTAEALQQEKVRLIGLAGHEELFHDESTADRDDHPAETNHDEHKHGNHDPHVWLDPQRMQEMALIIEKQLTDIYPDRKAVLQQNLSSLQENLRKLDRQFVKTLRSSKHKEILVSHAAYGYWEERYGIKQIAVNGISNSSEPSQQDLINIIEQARTLKMDYVIFEQNVQDKVSKEVQKEIDGKALQIHNLAVLSEQDISRGEDYLSLMKQNLDVLKTATD</sequence>
<dbReference type="Gene3D" id="3.40.50.1980">
    <property type="entry name" value="Nitrogenase molybdenum iron protein domain"/>
    <property type="match status" value="2"/>
</dbReference>
<dbReference type="InterPro" id="IPR006128">
    <property type="entry name" value="Lipoprotein_PsaA-like"/>
</dbReference>
<name>A0ABX7VY64_9BACI</name>
<reference evidence="6 7" key="1">
    <citation type="submission" date="2019-12" db="EMBL/GenBank/DDBJ databases">
        <title>The whole genome sequencing of a strain isolated from a Mars analog, Dalangtan Playa.</title>
        <authorList>
            <person name="Huang T."/>
        </authorList>
    </citation>
    <scope>NUCLEOTIDE SEQUENCE [LARGE SCALE GENOMIC DNA]</scope>
    <source>
        <strain evidence="6 7">DP4-553-S</strain>
    </source>
</reference>